<dbReference type="Proteomes" id="UP001165085">
    <property type="component" value="Unassembled WGS sequence"/>
</dbReference>
<protein>
    <submittedName>
        <fullName evidence="2">Uncharacterized protein</fullName>
    </submittedName>
</protein>
<dbReference type="AlphaFoldDB" id="A0A9W6ZJB7"/>
<evidence type="ECO:0000313" key="3">
    <source>
        <dbReference type="Proteomes" id="UP001165085"/>
    </source>
</evidence>
<dbReference type="EMBL" id="BRXY01000022">
    <property type="protein sequence ID" value="GMH53811.1"/>
    <property type="molecule type" value="Genomic_DNA"/>
</dbReference>
<organism evidence="2 3">
    <name type="scientific">Triparma strigata</name>
    <dbReference type="NCBI Taxonomy" id="1606541"/>
    <lineage>
        <taxon>Eukaryota</taxon>
        <taxon>Sar</taxon>
        <taxon>Stramenopiles</taxon>
        <taxon>Ochrophyta</taxon>
        <taxon>Bolidophyceae</taxon>
        <taxon>Parmales</taxon>
        <taxon>Triparmaceae</taxon>
        <taxon>Triparma</taxon>
    </lineage>
</organism>
<keyword evidence="3" id="KW-1185">Reference proteome</keyword>
<evidence type="ECO:0000256" key="1">
    <source>
        <dbReference type="SAM" id="MobiDB-lite"/>
    </source>
</evidence>
<name>A0A9W6ZJB7_9STRA</name>
<feature type="region of interest" description="Disordered" evidence="1">
    <location>
        <begin position="125"/>
        <end position="242"/>
    </location>
</feature>
<comment type="caution">
    <text evidence="2">The sequence shown here is derived from an EMBL/GenBank/DDBJ whole genome shotgun (WGS) entry which is preliminary data.</text>
</comment>
<gene>
    <name evidence="2" type="ORF">TrST_g8088</name>
</gene>
<accession>A0A9W6ZJB7</accession>
<reference evidence="3" key="1">
    <citation type="journal article" date="2023" name="Commun. Biol.">
        <title>Genome analysis of Parmales, the sister group of diatoms, reveals the evolutionary specialization of diatoms from phago-mixotrophs to photoautotrophs.</title>
        <authorList>
            <person name="Ban H."/>
            <person name="Sato S."/>
            <person name="Yoshikawa S."/>
            <person name="Yamada K."/>
            <person name="Nakamura Y."/>
            <person name="Ichinomiya M."/>
            <person name="Sato N."/>
            <person name="Blanc-Mathieu R."/>
            <person name="Endo H."/>
            <person name="Kuwata A."/>
            <person name="Ogata H."/>
        </authorList>
    </citation>
    <scope>NUCLEOTIDE SEQUENCE [LARGE SCALE GENOMIC DNA]</scope>
    <source>
        <strain evidence="3">NIES 3701</strain>
    </source>
</reference>
<evidence type="ECO:0000313" key="2">
    <source>
        <dbReference type="EMBL" id="GMH53811.1"/>
    </source>
</evidence>
<proteinExistence type="predicted"/>
<sequence length="242" mass="26029">MLICLGAIRIFSGFKPFVKQSHDSVSEMSQWQVFFVMLSSMMIKTKLDAGETSSEQGLYDVILVGIQFMSPLLLVGIFLKKGETAARGLARSVVGSAQGRETAAEGVGLELVERGEGGVNQATVLGGGSWPEPSNPRKSKFEHSNTLRDMPTLADKNKADNGRPNSSFDAFKNPNLTLGGKGGSKKNKKNIGKEPPKRKSMFAIPKSHLEDAPIGPPKVPLPPFVEDDDDDDVIGPPPFPPP</sequence>
<feature type="compositionally biased region" description="Pro residues" evidence="1">
    <location>
        <begin position="214"/>
        <end position="223"/>
    </location>
</feature>